<feature type="transmembrane region" description="Helical" evidence="5">
    <location>
        <begin position="222"/>
        <end position="243"/>
    </location>
</feature>
<comment type="subcellular location">
    <subcellularLocation>
        <location evidence="1">Membrane</location>
        <topology evidence="1">Multi-pass membrane protein</topology>
    </subcellularLocation>
</comment>
<evidence type="ECO:0000313" key="7">
    <source>
        <dbReference type="EMBL" id="EFQ82905.1"/>
    </source>
</evidence>
<evidence type="ECO:0000256" key="5">
    <source>
        <dbReference type="SAM" id="Phobius"/>
    </source>
</evidence>
<feature type="transmembrane region" description="Helical" evidence="5">
    <location>
        <begin position="84"/>
        <end position="103"/>
    </location>
</feature>
<organism evidence="7 8">
    <name type="scientific">Aeromicrobium marinum DSM 15272</name>
    <dbReference type="NCBI Taxonomy" id="585531"/>
    <lineage>
        <taxon>Bacteria</taxon>
        <taxon>Bacillati</taxon>
        <taxon>Actinomycetota</taxon>
        <taxon>Actinomycetes</taxon>
        <taxon>Propionibacteriales</taxon>
        <taxon>Nocardioidaceae</taxon>
        <taxon>Aeromicrobium</taxon>
    </lineage>
</organism>
<dbReference type="InterPro" id="IPR026841">
    <property type="entry name" value="Aur1/Ipt1"/>
</dbReference>
<feature type="transmembrane region" description="Helical" evidence="5">
    <location>
        <begin position="115"/>
        <end position="134"/>
    </location>
</feature>
<evidence type="ECO:0000256" key="3">
    <source>
        <dbReference type="ARBA" id="ARBA00022989"/>
    </source>
</evidence>
<feature type="transmembrane region" description="Helical" evidence="5">
    <location>
        <begin position="12"/>
        <end position="33"/>
    </location>
</feature>
<gene>
    <name evidence="7" type="ORF">HMPREF0063_12114</name>
</gene>
<feature type="transmembrane region" description="Helical" evidence="5">
    <location>
        <begin position="167"/>
        <end position="185"/>
    </location>
</feature>
<name>E2SCF2_9ACTN</name>
<dbReference type="Proteomes" id="UP000003111">
    <property type="component" value="Unassembled WGS sequence"/>
</dbReference>
<dbReference type="OrthoDB" id="5241565at2"/>
<evidence type="ECO:0000256" key="1">
    <source>
        <dbReference type="ARBA" id="ARBA00004141"/>
    </source>
</evidence>
<feature type="domain" description="Inositolphosphotransferase Aur1/Ipt1" evidence="6">
    <location>
        <begin position="54"/>
        <end position="231"/>
    </location>
</feature>
<keyword evidence="8" id="KW-1185">Reference proteome</keyword>
<accession>E2SCF2</accession>
<proteinExistence type="predicted"/>
<keyword evidence="4 5" id="KW-0472">Membrane</keyword>
<keyword evidence="2 5" id="KW-0812">Transmembrane</keyword>
<dbReference type="eggNOG" id="COG3266">
    <property type="taxonomic scope" value="Bacteria"/>
</dbReference>
<dbReference type="RefSeq" id="WP_007077206.1">
    <property type="nucleotide sequence ID" value="NZ_CM001024.1"/>
</dbReference>
<evidence type="ECO:0000313" key="8">
    <source>
        <dbReference type="Proteomes" id="UP000003111"/>
    </source>
</evidence>
<keyword evidence="3 5" id="KW-1133">Transmembrane helix</keyword>
<dbReference type="STRING" id="585531.HMPREF0063_12114"/>
<dbReference type="CDD" id="cd03386">
    <property type="entry name" value="PAP2_Aur1_like"/>
    <property type="match status" value="1"/>
</dbReference>
<feature type="transmembrane region" description="Helical" evidence="5">
    <location>
        <begin position="197"/>
        <end position="216"/>
    </location>
</feature>
<protein>
    <recommendedName>
        <fullName evidence="6">Inositolphosphotransferase Aur1/Ipt1 domain-containing protein</fullName>
    </recommendedName>
</protein>
<dbReference type="InterPro" id="IPR052185">
    <property type="entry name" value="IPC_Synthase-Related"/>
</dbReference>
<dbReference type="PANTHER" id="PTHR31310:SF7">
    <property type="entry name" value="PA-PHOSPHATASE RELATED-FAMILY PROTEIN DDB_G0268928"/>
    <property type="match status" value="1"/>
</dbReference>
<comment type="caution">
    <text evidence="7">The sequence shown here is derived from an EMBL/GenBank/DDBJ whole genome shotgun (WGS) entry which is preliminary data.</text>
</comment>
<reference evidence="7" key="1">
    <citation type="submission" date="2010-08" db="EMBL/GenBank/DDBJ databases">
        <authorList>
            <person name="Muzny D."/>
            <person name="Qin X."/>
            <person name="Buhay C."/>
            <person name="Dugan-Rocha S."/>
            <person name="Ding Y."/>
            <person name="Chen G."/>
            <person name="Hawes A."/>
            <person name="Holder M."/>
            <person name="Jhangiani S."/>
            <person name="Johnson A."/>
            <person name="Khan Z."/>
            <person name="Li Z."/>
            <person name="Liu W."/>
            <person name="Liu X."/>
            <person name="Perez L."/>
            <person name="Shen H."/>
            <person name="Wang Q."/>
            <person name="Watt J."/>
            <person name="Xi L."/>
            <person name="Xin Y."/>
            <person name="Zhou J."/>
            <person name="Deng J."/>
            <person name="Jiang H."/>
            <person name="Liu Y."/>
            <person name="Qu J."/>
            <person name="Song X.-Z."/>
            <person name="Zhang L."/>
            <person name="Villasana D."/>
            <person name="Johnson A."/>
            <person name="Liu J."/>
            <person name="Liyanage D."/>
            <person name="Lorensuhewa L."/>
            <person name="Robinson T."/>
            <person name="Song A."/>
            <person name="Song B.-B."/>
            <person name="Dinh H."/>
            <person name="Thornton R."/>
            <person name="Coyle M."/>
            <person name="Francisco L."/>
            <person name="Jackson L."/>
            <person name="Javaid M."/>
            <person name="Korchina V."/>
            <person name="Kovar C."/>
            <person name="Mata R."/>
            <person name="Mathew T."/>
            <person name="Ngo R."/>
            <person name="Nguyen L."/>
            <person name="Nguyen N."/>
            <person name="Okwuonu G."/>
            <person name="Ongeri F."/>
            <person name="Pham C."/>
            <person name="Simmons D."/>
            <person name="Wilczek-Boney K."/>
            <person name="Hale W."/>
            <person name="Jakkamsetti A."/>
            <person name="Pham P."/>
            <person name="Ruth R."/>
            <person name="San Lucas F."/>
            <person name="Warren J."/>
            <person name="Zhang J."/>
            <person name="Zhao Z."/>
            <person name="Zhou C."/>
            <person name="Zhu D."/>
            <person name="Lee S."/>
            <person name="Bess C."/>
            <person name="Blankenburg K."/>
            <person name="Forbes L."/>
            <person name="Fu Q."/>
            <person name="Gubbala S."/>
            <person name="Hirani K."/>
            <person name="Jayaseelan J.C."/>
            <person name="Lara F."/>
            <person name="Munidasa M."/>
            <person name="Palculict T."/>
            <person name="Patil S."/>
            <person name="Pu L.-L."/>
            <person name="Saada N."/>
            <person name="Tang L."/>
            <person name="Weissenberger G."/>
            <person name="Zhu Y."/>
            <person name="Hemphill L."/>
            <person name="Shang Y."/>
            <person name="Youmans B."/>
            <person name="Ayvaz T."/>
            <person name="Ross M."/>
            <person name="Santibanez J."/>
            <person name="Aqrawi P."/>
            <person name="Gross S."/>
            <person name="Joshi V."/>
            <person name="Fowler G."/>
            <person name="Nazareth L."/>
            <person name="Reid J."/>
            <person name="Worley K."/>
            <person name="Petrosino J."/>
            <person name="Highlander S."/>
            <person name="Gibbs R."/>
        </authorList>
    </citation>
    <scope>NUCLEOTIDE SEQUENCE [LARGE SCALE GENOMIC DNA]</scope>
    <source>
        <strain evidence="7">DSM 15272</strain>
    </source>
</reference>
<sequence length="262" mass="28534">MQERQTAPAASSGSRLLAAALELGLVAVVYLLYRAGRMVTLDAERTALANAVDVRNLQQALRLPSEASLQALVPSIDLLESANVYYVAVHFPVTIGFLLWGYLRRPRAEYVWARNLMVVQTAFSVVLHIVYPLAPPRMFPDWGFVDTMTVYGPSAYDGASAAVANQYAAMPSLHVGWSVLIAVVVSRTGPAILRRLAVAHAAVTITVVTVTANHWFLDGAVAVGLLGLALLVFPAPGVSRLPLVRPRFERLRQPAREEQARR</sequence>
<dbReference type="AlphaFoldDB" id="E2SCF2"/>
<dbReference type="PANTHER" id="PTHR31310">
    <property type="match status" value="1"/>
</dbReference>
<dbReference type="Pfam" id="PF14378">
    <property type="entry name" value="PAP2_3"/>
    <property type="match status" value="1"/>
</dbReference>
<dbReference type="EMBL" id="ACLF03000006">
    <property type="protein sequence ID" value="EFQ82905.1"/>
    <property type="molecule type" value="Genomic_DNA"/>
</dbReference>
<dbReference type="HOGENOM" id="CLU_056733_1_1_11"/>
<evidence type="ECO:0000259" key="6">
    <source>
        <dbReference type="Pfam" id="PF14378"/>
    </source>
</evidence>
<dbReference type="GO" id="GO:0016020">
    <property type="term" value="C:membrane"/>
    <property type="evidence" value="ECO:0007669"/>
    <property type="project" value="UniProtKB-SubCell"/>
</dbReference>
<evidence type="ECO:0000256" key="4">
    <source>
        <dbReference type="ARBA" id="ARBA00023136"/>
    </source>
</evidence>
<evidence type="ECO:0000256" key="2">
    <source>
        <dbReference type="ARBA" id="ARBA00022692"/>
    </source>
</evidence>